<feature type="region of interest" description="Disordered" evidence="9">
    <location>
        <begin position="849"/>
        <end position="869"/>
    </location>
</feature>
<dbReference type="Proteomes" id="UP000677803">
    <property type="component" value="Unassembled WGS sequence"/>
</dbReference>
<dbReference type="GO" id="GO:0003723">
    <property type="term" value="F:RNA binding"/>
    <property type="evidence" value="ECO:0007669"/>
    <property type="project" value="UniProtKB-UniRule"/>
</dbReference>
<evidence type="ECO:0000256" key="4">
    <source>
        <dbReference type="ARBA" id="ARBA00023027"/>
    </source>
</evidence>
<dbReference type="InterPro" id="IPR012677">
    <property type="entry name" value="Nucleotide-bd_a/b_plait_sf"/>
</dbReference>
<dbReference type="SMART" id="SM00726">
    <property type="entry name" value="UIM"/>
    <property type="match status" value="2"/>
</dbReference>
<dbReference type="Pfam" id="PF00644">
    <property type="entry name" value="PARP"/>
    <property type="match status" value="1"/>
</dbReference>
<keyword evidence="5" id="KW-0539">Nucleus</keyword>
<dbReference type="Gene3D" id="3.90.228.10">
    <property type="match status" value="1"/>
</dbReference>
<proteinExistence type="inferred from homology"/>
<dbReference type="GO" id="GO:0003714">
    <property type="term" value="F:transcription corepressor activity"/>
    <property type="evidence" value="ECO:0007669"/>
    <property type="project" value="TreeGrafter"/>
</dbReference>
<reference evidence="12" key="1">
    <citation type="submission" date="2021-05" db="EMBL/GenBank/DDBJ databases">
        <authorList>
            <person name="Tigano A."/>
        </authorList>
    </citation>
    <scope>NUCLEOTIDE SEQUENCE</scope>
</reference>
<dbReference type="InterPro" id="IPR003903">
    <property type="entry name" value="UIM_dom"/>
</dbReference>
<dbReference type="GO" id="GO:0005737">
    <property type="term" value="C:cytoplasm"/>
    <property type="evidence" value="ECO:0007669"/>
    <property type="project" value="TreeGrafter"/>
</dbReference>
<dbReference type="Gene3D" id="3.30.720.50">
    <property type="match status" value="1"/>
</dbReference>
<dbReference type="OrthoDB" id="6133115at2759"/>
<dbReference type="SUPFAM" id="SSF56399">
    <property type="entry name" value="ADP-ribosylation"/>
    <property type="match status" value="1"/>
</dbReference>
<keyword evidence="13" id="KW-1185">Reference proteome</keyword>
<feature type="domain" description="PARP catalytic" evidence="11">
    <location>
        <begin position="1061"/>
        <end position="1264"/>
    </location>
</feature>
<comment type="caution">
    <text evidence="12">The sequence shown here is derived from an EMBL/GenBank/DDBJ whole genome shotgun (WGS) entry which is preliminary data.</text>
</comment>
<dbReference type="PROSITE" id="PS51059">
    <property type="entry name" value="PARP_CATALYTIC"/>
    <property type="match status" value="1"/>
</dbReference>
<dbReference type="InterPro" id="IPR012317">
    <property type="entry name" value="Poly(ADP-ribose)pol_cat_dom"/>
</dbReference>
<keyword evidence="4 8" id="KW-0520">NAD</keyword>
<dbReference type="GO" id="GO:0070212">
    <property type="term" value="P:protein poly-ADP-ribosylation"/>
    <property type="evidence" value="ECO:0007669"/>
    <property type="project" value="TreeGrafter"/>
</dbReference>
<dbReference type="Gene3D" id="3.30.70.330">
    <property type="match status" value="2"/>
</dbReference>
<evidence type="ECO:0000256" key="1">
    <source>
        <dbReference type="ARBA" id="ARBA00004123"/>
    </source>
</evidence>
<comment type="similarity">
    <text evidence="6">Belongs to the ARTD/PARP family.</text>
</comment>
<evidence type="ECO:0000256" key="7">
    <source>
        <dbReference type="PROSITE-ProRule" id="PRU00176"/>
    </source>
</evidence>
<dbReference type="PROSITE" id="PS50330">
    <property type="entry name" value="UIM"/>
    <property type="match status" value="1"/>
</dbReference>
<evidence type="ECO:0000256" key="9">
    <source>
        <dbReference type="SAM" id="MobiDB-lite"/>
    </source>
</evidence>
<evidence type="ECO:0000256" key="3">
    <source>
        <dbReference type="ARBA" id="ARBA00022679"/>
    </source>
</evidence>
<dbReference type="InterPro" id="IPR000504">
    <property type="entry name" value="RRM_dom"/>
</dbReference>
<feature type="compositionally biased region" description="Polar residues" evidence="9">
    <location>
        <begin position="310"/>
        <end position="326"/>
    </location>
</feature>
<evidence type="ECO:0000313" key="12">
    <source>
        <dbReference type="EMBL" id="CAG5883750.1"/>
    </source>
</evidence>
<keyword evidence="2 8" id="KW-0328">Glycosyltransferase</keyword>
<dbReference type="PANTHER" id="PTHR14453">
    <property type="entry name" value="PARP/ZINC FINGER CCCH TYPE DOMAIN CONTAINING PROTEIN"/>
    <property type="match status" value="1"/>
</dbReference>
<dbReference type="CDD" id="cd01439">
    <property type="entry name" value="TCCD_inducible_PARP_like"/>
    <property type="match status" value="1"/>
</dbReference>
<dbReference type="PANTHER" id="PTHR14453:SF94">
    <property type="entry name" value="PROTEIN MONO-ADP-RIBOSYLTRANSFERASE PARP10"/>
    <property type="match status" value="1"/>
</dbReference>
<dbReference type="InterPro" id="IPR052056">
    <property type="entry name" value="Mono-ARTD/PARP"/>
</dbReference>
<feature type="region of interest" description="Disordered" evidence="9">
    <location>
        <begin position="745"/>
        <end position="764"/>
    </location>
</feature>
<accession>A0A8S4AKA1</accession>
<keyword evidence="3 8" id="KW-0808">Transferase</keyword>
<dbReference type="CDD" id="cd12547">
    <property type="entry name" value="RRM1_2_PAR10"/>
    <property type="match status" value="1"/>
</dbReference>
<dbReference type="GO" id="GO:0003950">
    <property type="term" value="F:NAD+ poly-ADP-ribosyltransferase activity"/>
    <property type="evidence" value="ECO:0007669"/>
    <property type="project" value="UniProtKB-UniRule"/>
</dbReference>
<comment type="subcellular location">
    <subcellularLocation>
        <location evidence="1">Nucleus</location>
    </subcellularLocation>
</comment>
<evidence type="ECO:0000259" key="10">
    <source>
        <dbReference type="PROSITE" id="PS50102"/>
    </source>
</evidence>
<feature type="region of interest" description="Disordered" evidence="9">
    <location>
        <begin position="773"/>
        <end position="796"/>
    </location>
</feature>
<evidence type="ECO:0000256" key="6">
    <source>
        <dbReference type="ARBA" id="ARBA00024347"/>
    </source>
</evidence>
<dbReference type="FunFam" id="3.90.228.10:FF:000008">
    <property type="entry name" value="Poly [ADP-ribose] polymerase"/>
    <property type="match status" value="1"/>
</dbReference>
<dbReference type="Pfam" id="PF02825">
    <property type="entry name" value="WWE"/>
    <property type="match status" value="1"/>
</dbReference>
<dbReference type="GO" id="GO:1990404">
    <property type="term" value="F:NAD+-protein mono-ADP-ribosyltransferase activity"/>
    <property type="evidence" value="ECO:0007669"/>
    <property type="project" value="TreeGrafter"/>
</dbReference>
<evidence type="ECO:0000313" key="13">
    <source>
        <dbReference type="Proteomes" id="UP000677803"/>
    </source>
</evidence>
<dbReference type="InterPro" id="IPR004170">
    <property type="entry name" value="WWE_dom"/>
</dbReference>
<sequence length="1264" mass="141574">MKFNKIPWPDHNKEVLNYRANVYTVAQPDVSLNETVGVKRDRLPVRRTRSGALRRMPVESPEDRTVEVLALPDGIDEELLYLYFENKRRSGGGSLEAVEKKDNNAVLVFEEAEGKSQSSAARVLAKGHHVLHNVELTVRKPLSKDPCRLLLRGLNPSTNMEMVELYVENMMGLSITDYTLHRSPGKDCVLIHLSQALSKEFQMLQVKISKRKLDGAEVTIEQIEQTDSVLVENLHPGTTADLLSLYFESNRGGHQKVKEVAMLSEGTAKVSFENSESLDPILNRQHKLDGSELIVKAYFDFLQPAKSEPAQDSVTESQGSPENSSEALTDVVMQAGPVLMDADQPSHPSSQAAVETPAIETAEEVAEEAMEDQAEEDQTLSCQVLITDPVKSALFQCSAFYQDTQKAYPNFSIQMKDGEGVDISGPDRLQVEQLKQRILDFIGQLVETNIPLEPEQAEFLARPDVKEQLHEAMSQTASPAMYTVSNSDVTVTSSSQDSARRACDFLKSQLSSFRIPVDGELQCMLYLREWTEFLQALGFVYAKRSEQEDSIDVLTLKGMEDEKQTAILKFLSTPIERETLISMDSGTLKYIQIHSHQLLADMDQVSIFPLEGEEVSGLKIHGHAVACQMAEELLQGVVSSICTRTITINNPGVARFLDEKECRSIFNEMETKFQVLIILKYEVWQPLPDQDIFESAWKMMSHRNFQKVSLNGSAQELKSDSEQMVPNGASGGGLLEEAKKIVSAIDDREQEEGLTAGELDDMDDMDLYTAEEPAPLKDGASNGSAAEASQLPADQNAAGGSFASNLEEEAQLSLAIQYSLESSQWSLIDEEEQFQKALELSKSMIQNEHCSGGVDRSSRTEPKKKGCGNASLQETIKAANTVQLEVFAGYDSDLVRVDIAFNKKVSLRQVDEKLEHRCISKMSDYHWKCLEMIQRKHAVELQVQGTIVAVSGFQDYVAGAVADVKLLLDKISNSLTDEEILKTVRWEQHEPASLKPTAYSPDAIVFIENSWRMKLKKVDILLDNQPHIIDFEKMEEYNIASGKAVTISRTLPELVDLTKDLPEEECSLLSNLPEASKVDEESDEFQNVVKSFYETIQDYHSRIRIIKVEKLMNRLLYNQYKLKKLSVMQRSSHPEIERTLYHGTSETSVKEICVHGFNRSFCGKNATVYGQGVYFAVNSALSVQEQYSPPNADGYKFIFMSKVLTGDFTKGCHAMKTAPLKETGDIPLRYDSVTDDITKPTMFVIFNDTQAFPEYLITCQRIHR</sequence>
<dbReference type="GO" id="GO:0010629">
    <property type="term" value="P:negative regulation of gene expression"/>
    <property type="evidence" value="ECO:0007669"/>
    <property type="project" value="TreeGrafter"/>
</dbReference>
<evidence type="ECO:0000256" key="2">
    <source>
        <dbReference type="ARBA" id="ARBA00022676"/>
    </source>
</evidence>
<feature type="compositionally biased region" description="Acidic residues" evidence="9">
    <location>
        <begin position="748"/>
        <end position="764"/>
    </location>
</feature>
<gene>
    <name evidence="12" type="ORF">MMEN_LOCUS5792</name>
</gene>
<keyword evidence="7" id="KW-0694">RNA-binding</keyword>
<protein>
    <recommendedName>
        <fullName evidence="8">Poly [ADP-ribose] polymerase</fullName>
        <shortName evidence="8">PARP</shortName>
        <ecNumber evidence="8">2.4.2.-</ecNumber>
    </recommendedName>
</protein>
<evidence type="ECO:0000256" key="5">
    <source>
        <dbReference type="ARBA" id="ARBA00023242"/>
    </source>
</evidence>
<feature type="domain" description="RRM" evidence="10">
    <location>
        <begin position="227"/>
        <end position="312"/>
    </location>
</feature>
<dbReference type="InterPro" id="IPR037197">
    <property type="entry name" value="WWE_dom_sf"/>
</dbReference>
<dbReference type="Pfam" id="PF23085">
    <property type="entry name" value="RRM_PARP14_3"/>
    <property type="match status" value="2"/>
</dbReference>
<dbReference type="EMBL" id="CAJRST010005557">
    <property type="protein sequence ID" value="CAG5883750.1"/>
    <property type="molecule type" value="Genomic_DNA"/>
</dbReference>
<dbReference type="InterPro" id="IPR034464">
    <property type="entry name" value="PAR10_RRM1_2"/>
</dbReference>
<dbReference type="AlphaFoldDB" id="A0A8S4AKA1"/>
<name>A0A8S4AKA1_9TELE</name>
<dbReference type="PROSITE" id="PS50102">
    <property type="entry name" value="RRM"/>
    <property type="match status" value="1"/>
</dbReference>
<feature type="region of interest" description="Disordered" evidence="9">
    <location>
        <begin position="307"/>
        <end position="326"/>
    </location>
</feature>
<dbReference type="EC" id="2.4.2.-" evidence="8"/>
<evidence type="ECO:0000259" key="11">
    <source>
        <dbReference type="PROSITE" id="PS51059"/>
    </source>
</evidence>
<evidence type="ECO:0000256" key="8">
    <source>
        <dbReference type="RuleBase" id="RU362114"/>
    </source>
</evidence>
<dbReference type="GO" id="GO:0005634">
    <property type="term" value="C:nucleus"/>
    <property type="evidence" value="ECO:0007669"/>
    <property type="project" value="UniProtKB-SubCell"/>
</dbReference>
<organism evidence="12 13">
    <name type="scientific">Menidia menidia</name>
    <name type="common">Atlantic silverside</name>
    <dbReference type="NCBI Taxonomy" id="238744"/>
    <lineage>
        <taxon>Eukaryota</taxon>
        <taxon>Metazoa</taxon>
        <taxon>Chordata</taxon>
        <taxon>Craniata</taxon>
        <taxon>Vertebrata</taxon>
        <taxon>Euteleostomi</taxon>
        <taxon>Actinopterygii</taxon>
        <taxon>Neopterygii</taxon>
        <taxon>Teleostei</taxon>
        <taxon>Neoteleostei</taxon>
        <taxon>Acanthomorphata</taxon>
        <taxon>Ovalentaria</taxon>
        <taxon>Atherinomorphae</taxon>
        <taxon>Atheriniformes</taxon>
        <taxon>Atherinopsidae</taxon>
        <taxon>Menidiinae</taxon>
        <taxon>Menidia</taxon>
    </lineage>
</organism>
<dbReference type="SUPFAM" id="SSF117839">
    <property type="entry name" value="WWE domain"/>
    <property type="match status" value="1"/>
</dbReference>